<gene>
    <name evidence="3" type="ORF">JM946_08285</name>
</gene>
<evidence type="ECO:0000313" key="3">
    <source>
        <dbReference type="EMBL" id="MBM0104742.1"/>
    </source>
</evidence>
<reference evidence="3 4" key="1">
    <citation type="journal article" date="2021" name="Int. J. Syst. Evol. Microbiol.">
        <title>Steroidobacter gossypii sp. nov., isolated from soil of cotton cropping field.</title>
        <authorList>
            <person name="Huang R."/>
            <person name="Yang S."/>
            <person name="Zhen C."/>
            <person name="Liu W."/>
        </authorList>
    </citation>
    <scope>NUCLEOTIDE SEQUENCE [LARGE SCALE GENOMIC DNA]</scope>
    <source>
        <strain evidence="3 4">S1-65</strain>
    </source>
</reference>
<proteinExistence type="predicted"/>
<feature type="chain" id="PRO_5045087640" evidence="1">
    <location>
        <begin position="19"/>
        <end position="300"/>
    </location>
</feature>
<evidence type="ECO:0000259" key="2">
    <source>
        <dbReference type="Pfam" id="PF12697"/>
    </source>
</evidence>
<dbReference type="Proteomes" id="UP000661077">
    <property type="component" value="Unassembled WGS sequence"/>
</dbReference>
<keyword evidence="3" id="KW-0378">Hydrolase</keyword>
<accession>A0ABS1WUT7</accession>
<name>A0ABS1WUT7_9GAMM</name>
<dbReference type="InterPro" id="IPR050266">
    <property type="entry name" value="AB_hydrolase_sf"/>
</dbReference>
<dbReference type="InterPro" id="IPR029058">
    <property type="entry name" value="AB_hydrolase_fold"/>
</dbReference>
<organism evidence="3 4">
    <name type="scientific">Steroidobacter gossypii</name>
    <dbReference type="NCBI Taxonomy" id="2805490"/>
    <lineage>
        <taxon>Bacteria</taxon>
        <taxon>Pseudomonadati</taxon>
        <taxon>Pseudomonadota</taxon>
        <taxon>Gammaproteobacteria</taxon>
        <taxon>Steroidobacterales</taxon>
        <taxon>Steroidobacteraceae</taxon>
        <taxon>Steroidobacter</taxon>
    </lineage>
</organism>
<dbReference type="Gene3D" id="3.40.50.1820">
    <property type="entry name" value="alpha/beta hydrolase"/>
    <property type="match status" value="1"/>
</dbReference>
<sequence length="300" mass="32287">MRLLTSIILLCIWSSAQAQVASIPAPSPTVGFRDAAVGGETIRYMCQGAGSPTVIVEQGGGISLETVFSWKRAVGWAALAPKIAAATRICVYDRVGLGRSSKAERARTSFDIAAELHALLAQEKIAAPYVLAGQSLGGMNALAFATQYRAEVVGLLLVDSSHPQQLARTNAVLPARGDDESDLMRAFREGPDRTGMGGEWFDFAKNSARFEGGMSIGTLPLVVLTRAPQSPDDKMPLPRDWQIAIESVHQQLQRELAGVSMNSKHIVARKAGHNIQLDEPQLVLDAIMSLIEQSREGDKQ</sequence>
<dbReference type="RefSeq" id="WP_203166758.1">
    <property type="nucleotide sequence ID" value="NZ_JAEVLS010000002.1"/>
</dbReference>
<protein>
    <submittedName>
        <fullName evidence="3">Alpha/beta hydrolase</fullName>
    </submittedName>
</protein>
<dbReference type="Pfam" id="PF12697">
    <property type="entry name" value="Abhydrolase_6"/>
    <property type="match status" value="1"/>
</dbReference>
<dbReference type="PANTHER" id="PTHR43798:SF33">
    <property type="entry name" value="HYDROLASE, PUTATIVE (AFU_ORTHOLOGUE AFUA_2G14860)-RELATED"/>
    <property type="match status" value="1"/>
</dbReference>
<dbReference type="GO" id="GO:0016787">
    <property type="term" value="F:hydrolase activity"/>
    <property type="evidence" value="ECO:0007669"/>
    <property type="project" value="UniProtKB-KW"/>
</dbReference>
<keyword evidence="4" id="KW-1185">Reference proteome</keyword>
<keyword evidence="1" id="KW-0732">Signal</keyword>
<dbReference type="EMBL" id="JAEVLS010000002">
    <property type="protein sequence ID" value="MBM0104742.1"/>
    <property type="molecule type" value="Genomic_DNA"/>
</dbReference>
<evidence type="ECO:0000256" key="1">
    <source>
        <dbReference type="SAM" id="SignalP"/>
    </source>
</evidence>
<feature type="signal peptide" evidence="1">
    <location>
        <begin position="1"/>
        <end position="18"/>
    </location>
</feature>
<dbReference type="InterPro" id="IPR000073">
    <property type="entry name" value="AB_hydrolase_1"/>
</dbReference>
<dbReference type="SUPFAM" id="SSF53474">
    <property type="entry name" value="alpha/beta-Hydrolases"/>
    <property type="match status" value="1"/>
</dbReference>
<dbReference type="PANTHER" id="PTHR43798">
    <property type="entry name" value="MONOACYLGLYCEROL LIPASE"/>
    <property type="match status" value="1"/>
</dbReference>
<feature type="domain" description="AB hydrolase-1" evidence="2">
    <location>
        <begin position="73"/>
        <end position="286"/>
    </location>
</feature>
<comment type="caution">
    <text evidence="3">The sequence shown here is derived from an EMBL/GenBank/DDBJ whole genome shotgun (WGS) entry which is preliminary data.</text>
</comment>
<evidence type="ECO:0000313" key="4">
    <source>
        <dbReference type="Proteomes" id="UP000661077"/>
    </source>
</evidence>